<dbReference type="RefSeq" id="XP_027616365.1">
    <property type="nucleotide sequence ID" value="XM_027760564.1"/>
</dbReference>
<sequence>MDAAIAHMAGKRGIQFPAQTVHVAVILKPGDDSIAISLYTNYSLNRLLPDDLIEQVAVALEVKEKPVWHLDYSRWRWRLPLCV</sequence>
<accession>A0A401GT88</accession>
<dbReference type="OrthoDB" id="2795339at2759"/>
<name>A0A401GT88_9APHY</name>
<dbReference type="EMBL" id="BFAD01000007">
    <property type="protein sequence ID" value="GBE85452.1"/>
    <property type="molecule type" value="Genomic_DNA"/>
</dbReference>
<dbReference type="InParanoid" id="A0A401GT88"/>
<reference evidence="1 2" key="1">
    <citation type="journal article" date="2018" name="Sci. Rep.">
        <title>Genome sequence of the cauliflower mushroom Sparassis crispa (Hanabiratake) and its association with beneficial usage.</title>
        <authorList>
            <person name="Kiyama R."/>
            <person name="Furutani Y."/>
            <person name="Kawaguchi K."/>
            <person name="Nakanishi T."/>
        </authorList>
    </citation>
    <scope>NUCLEOTIDE SEQUENCE [LARGE SCALE GENOMIC DNA]</scope>
</reference>
<dbReference type="AlphaFoldDB" id="A0A401GT88"/>
<dbReference type="Proteomes" id="UP000287166">
    <property type="component" value="Unassembled WGS sequence"/>
</dbReference>
<proteinExistence type="predicted"/>
<protein>
    <submittedName>
        <fullName evidence="1">Uncharacterized protein</fullName>
    </submittedName>
</protein>
<keyword evidence="2" id="KW-1185">Reference proteome</keyword>
<evidence type="ECO:0000313" key="2">
    <source>
        <dbReference type="Proteomes" id="UP000287166"/>
    </source>
</evidence>
<organism evidence="1 2">
    <name type="scientific">Sparassis crispa</name>
    <dbReference type="NCBI Taxonomy" id="139825"/>
    <lineage>
        <taxon>Eukaryota</taxon>
        <taxon>Fungi</taxon>
        <taxon>Dikarya</taxon>
        <taxon>Basidiomycota</taxon>
        <taxon>Agaricomycotina</taxon>
        <taxon>Agaricomycetes</taxon>
        <taxon>Polyporales</taxon>
        <taxon>Sparassidaceae</taxon>
        <taxon>Sparassis</taxon>
    </lineage>
</organism>
<gene>
    <name evidence="1" type="ORF">SCP_0706390</name>
</gene>
<evidence type="ECO:0000313" key="1">
    <source>
        <dbReference type="EMBL" id="GBE85452.1"/>
    </source>
</evidence>
<dbReference type="GeneID" id="38782369"/>
<comment type="caution">
    <text evidence="1">The sequence shown here is derived from an EMBL/GenBank/DDBJ whole genome shotgun (WGS) entry which is preliminary data.</text>
</comment>